<gene>
    <name evidence="16" type="ORF">MtrunA17_Chr3g0085281</name>
</gene>
<dbReference type="Gene3D" id="1.20.1560.10">
    <property type="entry name" value="ABC transporter type 1, transmembrane domain"/>
    <property type="match status" value="2"/>
</dbReference>
<dbReference type="GO" id="GO:0016887">
    <property type="term" value="F:ATP hydrolysis activity"/>
    <property type="evidence" value="ECO:0007669"/>
    <property type="project" value="InterPro"/>
</dbReference>
<feature type="domain" description="ABC transmembrane type-1" evidence="15">
    <location>
        <begin position="894"/>
        <end position="1151"/>
    </location>
</feature>
<dbReference type="FunFam" id="1.20.1560.10:FF:000003">
    <property type="entry name" value="ABC transporter C family member 10"/>
    <property type="match status" value="1"/>
</dbReference>
<evidence type="ECO:0000256" key="12">
    <source>
        <dbReference type="ARBA" id="ARBA00034018"/>
    </source>
</evidence>
<feature type="transmembrane region" description="Helical" evidence="13">
    <location>
        <begin position="78"/>
        <end position="98"/>
    </location>
</feature>
<evidence type="ECO:0000256" key="11">
    <source>
        <dbReference type="ARBA" id="ARBA00023136"/>
    </source>
</evidence>
<dbReference type="CDD" id="cd18580">
    <property type="entry name" value="ABC_6TM_ABCC_D2"/>
    <property type="match status" value="1"/>
</dbReference>
<evidence type="ECO:0000259" key="15">
    <source>
        <dbReference type="PROSITE" id="PS50929"/>
    </source>
</evidence>
<feature type="transmembrane region" description="Helical" evidence="13">
    <location>
        <begin position="44"/>
        <end position="66"/>
    </location>
</feature>
<keyword evidence="9" id="KW-1278">Translocase</keyword>
<dbReference type="SMART" id="SM00382">
    <property type="entry name" value="AAA"/>
    <property type="match status" value="2"/>
</dbReference>
<evidence type="ECO:0000256" key="7">
    <source>
        <dbReference type="ARBA" id="ARBA00022741"/>
    </source>
</evidence>
<evidence type="ECO:0000256" key="1">
    <source>
        <dbReference type="ARBA" id="ARBA00004141"/>
    </source>
</evidence>
<keyword evidence="7" id="KW-0547">Nucleotide-binding</keyword>
<feature type="domain" description="ABC transmembrane type-1" evidence="15">
    <location>
        <begin position="277"/>
        <end position="554"/>
    </location>
</feature>
<feature type="transmembrane region" description="Helical" evidence="13">
    <location>
        <begin position="110"/>
        <end position="130"/>
    </location>
</feature>
<dbReference type="PROSITE" id="PS50929">
    <property type="entry name" value="ABC_TM1F"/>
    <property type="match status" value="2"/>
</dbReference>
<proteinExistence type="inferred from homology"/>
<comment type="subcellular location">
    <subcellularLocation>
        <location evidence="1">Membrane</location>
        <topology evidence="1">Multi-pass membrane protein</topology>
    </subcellularLocation>
</comment>
<dbReference type="CDD" id="cd03250">
    <property type="entry name" value="ABCC_MRP_domain1"/>
    <property type="match status" value="1"/>
</dbReference>
<feature type="transmembrane region" description="Helical" evidence="13">
    <location>
        <begin position="1135"/>
        <end position="1155"/>
    </location>
</feature>
<feature type="transmembrane region" description="Helical" evidence="13">
    <location>
        <begin position="1000"/>
        <end position="1018"/>
    </location>
</feature>
<feature type="domain" description="ABC transporter" evidence="14">
    <location>
        <begin position="1221"/>
        <end position="1455"/>
    </location>
</feature>
<feature type="transmembrane region" description="Helical" evidence="13">
    <location>
        <begin position="264"/>
        <end position="289"/>
    </location>
</feature>
<dbReference type="CDD" id="cd03244">
    <property type="entry name" value="ABCC_MRP_domain2"/>
    <property type="match status" value="1"/>
</dbReference>
<feature type="transmembrane region" description="Helical" evidence="13">
    <location>
        <begin position="1024"/>
        <end position="1044"/>
    </location>
</feature>
<dbReference type="Gene3D" id="3.40.50.300">
    <property type="entry name" value="P-loop containing nucleotide triphosphate hydrolases"/>
    <property type="match status" value="2"/>
</dbReference>
<comment type="caution">
    <text evidence="16">The sequence shown here is derived from an EMBL/GenBank/DDBJ whole genome shotgun (WGS) entry which is preliminary data.</text>
</comment>
<dbReference type="PANTHER" id="PTHR24223">
    <property type="entry name" value="ATP-BINDING CASSETTE SUB-FAMILY C"/>
    <property type="match status" value="1"/>
</dbReference>
<evidence type="ECO:0000256" key="10">
    <source>
        <dbReference type="ARBA" id="ARBA00022989"/>
    </source>
</evidence>
<dbReference type="GO" id="GO:0008559">
    <property type="term" value="F:ABC-type xenobiotic transporter activity"/>
    <property type="evidence" value="ECO:0007669"/>
    <property type="project" value="UniProtKB-EC"/>
</dbReference>
<dbReference type="GO" id="GO:0016020">
    <property type="term" value="C:membrane"/>
    <property type="evidence" value="ECO:0007669"/>
    <property type="project" value="UniProtKB-SubCell"/>
</dbReference>
<dbReference type="PROSITE" id="PS00211">
    <property type="entry name" value="ABC_TRANSPORTER_1"/>
    <property type="match status" value="1"/>
</dbReference>
<dbReference type="InterPro" id="IPR003439">
    <property type="entry name" value="ABC_transporter-like_ATP-bd"/>
</dbReference>
<feature type="transmembrane region" description="Helical" evidence="13">
    <location>
        <begin position="1161"/>
        <end position="1180"/>
    </location>
</feature>
<evidence type="ECO:0000256" key="8">
    <source>
        <dbReference type="ARBA" id="ARBA00022840"/>
    </source>
</evidence>
<dbReference type="InterPro" id="IPR044726">
    <property type="entry name" value="ABCC_6TM_D2"/>
</dbReference>
<dbReference type="SUPFAM" id="SSF52540">
    <property type="entry name" value="P-loop containing nucleoside triphosphate hydrolases"/>
    <property type="match status" value="2"/>
</dbReference>
<keyword evidence="4" id="KW-0813">Transport</keyword>
<keyword evidence="5 13" id="KW-0812">Transmembrane</keyword>
<evidence type="ECO:0000256" key="5">
    <source>
        <dbReference type="ARBA" id="ARBA00022692"/>
    </source>
</evidence>
<feature type="transmembrane region" description="Helical" evidence="13">
    <location>
        <begin position="878"/>
        <end position="902"/>
    </location>
</feature>
<dbReference type="EMBL" id="PSQE01000003">
    <property type="protein sequence ID" value="RHN65931.1"/>
    <property type="molecule type" value="Genomic_DNA"/>
</dbReference>
<dbReference type="Pfam" id="PF00005">
    <property type="entry name" value="ABC_tran"/>
    <property type="match status" value="2"/>
</dbReference>
<comment type="similarity">
    <text evidence="2">Belongs to the ABC transporter superfamily. ABCC family. Conjugate transporter (TC 3.A.1.208) subfamily.</text>
</comment>
<dbReference type="Pfam" id="PF00664">
    <property type="entry name" value="ABC_membrane"/>
    <property type="match status" value="2"/>
</dbReference>
<dbReference type="Proteomes" id="UP000265566">
    <property type="component" value="Chromosome 3"/>
</dbReference>
<feature type="transmembrane region" description="Helical" evidence="13">
    <location>
        <begin position="6"/>
        <end position="24"/>
    </location>
</feature>
<dbReference type="PROSITE" id="PS50893">
    <property type="entry name" value="ABC_TRANSPORTER_2"/>
    <property type="match status" value="2"/>
</dbReference>
<evidence type="ECO:0000256" key="6">
    <source>
        <dbReference type="ARBA" id="ARBA00022737"/>
    </source>
</evidence>
<dbReference type="CDD" id="cd18579">
    <property type="entry name" value="ABC_6TM_ABCC_D1"/>
    <property type="match status" value="1"/>
</dbReference>
<reference evidence="16" key="1">
    <citation type="journal article" date="2018" name="Nat. Plants">
        <title>Whole-genome landscape of Medicago truncatula symbiotic genes.</title>
        <authorList>
            <person name="Pecrix Y."/>
            <person name="Gamas P."/>
            <person name="Carrere S."/>
        </authorList>
    </citation>
    <scope>NUCLEOTIDE SEQUENCE</scope>
    <source>
        <tissue evidence="16">Leaves</tissue>
    </source>
</reference>
<dbReference type="PANTHER" id="PTHR24223:SF222">
    <property type="entry name" value="OS01G0902100 PROTEIN"/>
    <property type="match status" value="1"/>
</dbReference>
<dbReference type="InterPro" id="IPR044746">
    <property type="entry name" value="ABCC_6TM_D1"/>
</dbReference>
<dbReference type="EC" id="7.6.2.2" evidence="3"/>
<evidence type="ECO:0000313" key="16">
    <source>
        <dbReference type="EMBL" id="RHN65931.1"/>
    </source>
</evidence>
<evidence type="ECO:0000256" key="4">
    <source>
        <dbReference type="ARBA" id="ARBA00022448"/>
    </source>
</evidence>
<dbReference type="InterPro" id="IPR027417">
    <property type="entry name" value="P-loop_NTPase"/>
</dbReference>
<dbReference type="InterPro" id="IPR017871">
    <property type="entry name" value="ABC_transporter-like_CS"/>
</dbReference>
<evidence type="ECO:0000256" key="2">
    <source>
        <dbReference type="ARBA" id="ARBA00009726"/>
    </source>
</evidence>
<organism evidence="16">
    <name type="scientific">Medicago truncatula</name>
    <name type="common">Barrel medic</name>
    <name type="synonym">Medicago tribuloides</name>
    <dbReference type="NCBI Taxonomy" id="3880"/>
    <lineage>
        <taxon>Eukaryota</taxon>
        <taxon>Viridiplantae</taxon>
        <taxon>Streptophyta</taxon>
        <taxon>Embryophyta</taxon>
        <taxon>Tracheophyta</taxon>
        <taxon>Spermatophyta</taxon>
        <taxon>Magnoliopsida</taxon>
        <taxon>eudicotyledons</taxon>
        <taxon>Gunneridae</taxon>
        <taxon>Pentapetalae</taxon>
        <taxon>rosids</taxon>
        <taxon>fabids</taxon>
        <taxon>Fabales</taxon>
        <taxon>Fabaceae</taxon>
        <taxon>Papilionoideae</taxon>
        <taxon>50 kb inversion clade</taxon>
        <taxon>NPAAA clade</taxon>
        <taxon>Hologalegina</taxon>
        <taxon>IRL clade</taxon>
        <taxon>Trifolieae</taxon>
        <taxon>Medicago</taxon>
    </lineage>
</organism>
<dbReference type="FunFam" id="3.40.50.300:FF:000169">
    <property type="entry name" value="ABC transporter C family member 3"/>
    <property type="match status" value="1"/>
</dbReference>
<protein>
    <recommendedName>
        <fullName evidence="3">ABC-type xenobiotic transporter</fullName>
        <ecNumber evidence="3">7.6.2.2</ecNumber>
    </recommendedName>
</protein>
<keyword evidence="8" id="KW-0067">ATP-binding</keyword>
<dbReference type="Gramene" id="rna13829">
    <property type="protein sequence ID" value="RHN65931.1"/>
    <property type="gene ID" value="gene13829"/>
</dbReference>
<dbReference type="InterPro" id="IPR011527">
    <property type="entry name" value="ABC1_TM_dom"/>
</dbReference>
<keyword evidence="11 13" id="KW-0472">Membrane</keyword>
<dbReference type="FunFam" id="1.20.1560.10:FF:000002">
    <property type="entry name" value="ABC transporter C family member 5"/>
    <property type="match status" value="1"/>
</dbReference>
<sequence>MLEPLLGTITNVTFFYMILIWVLFNSLKLSKHNNNLRFKHKPTLFASITVLFNGVMSILNVATVFYDHSYTTSGVIGYNPNPISLSFTWVLATLVSYYSMKKTLGECKRFPIVLILWWVFATIIDIISLSLKLVKNSESMNFRVFLLENIVGAVSFPILLLLCINALPNVCTKEQSETEQRLLEEEFESSTLGEEDEEAFTKASLWSLLTFTWLNPIFKIGRIQKLEHVHVPCVPNSETAAIASSMLKESIHNQTLKGGSLAKAIIFFIWKSMAFNAVLAGVNTIASYIGPLLISNFVNFLLSKNDNSSNQYGLIIASILFLSKTVESLSQRQLYFGAQRIGIRVRAALMAQVYSKSLLVKCRVPADGNITNLINIDIDRVGDFCNHIHGIWLIPVQTFLALIILCINLGWIPSLVAFAVTTLVMMCNTPLAIMQKGLQSKIMEATDARMKMTSETIKNMGILKLHSWELTFMQKLLRFRDTEMSWVKKFLHASSAVATLFWTTPTLVSVFTFGACILVKTELTAATVLSALATFRILQEPICNMPELISMITQTKVSIDRIHKFIEKEDQNPFINRPASESSTVSIEIKPAEYAWEATDQTTTKKATITIKESFMIKKGHKVAICGPVGSGKSSLLLSMLGEIPLISGEATEVYGTRSYVPQSPWIQSGTVRENILFGNKMDTILYENVLDGCALNHDIKIWRPYGDSIPVEERGINLSGGQKQRIQLARAVYNNSDIYFLDDPFSAVDAHTGSHLFKECLVKLLCDKTVVYATHQMEFLEAADVILVMKDGQIVESGSYRDLIACPDRKLVRQMAAHKETIKQIPSLEEDDTVSCRSRPCPKNLIEIDEQNGQEIAKDEKRTREEESMTGRVKWSVYSTFVTLAYNGALVPVILLCQILFQAMQMGSNYWISWAAEQRGRFNNGRLIGIFTLLSGGSSIFILGRTVLMTIVSVETARRLYHGMTTSVFRAPISFFDNTPSSRVLSRSSTDQTRADSDIPYRLAGLVFALIQLLSIIALMSHAAWQVLLVFFAVFAISIWYQVRAVKHRKFVKTFLNACVYYITTARELARMVGIRKTPILHHFSESIVGATTIRCFNQERIFLTKAMSLIDDYSRVAFHNYATMEWLSVRINFLFNLVFYFVLVILVTLPRSSIDPSLVATYGLSLNVLQAWVIWNLCNVENKMISVERILQFSTIPSEAPLVIQDCRPTPEWPSEGKIELNNLHIQYDPAAPIVLKGVTCVFPGHKKIGIVGRTGSGKSTMVRALFRAVEPLRGCIVIDGVNISNIGLHDLRSKLGIIPQDPTLFLGTVRTNLDPLEEQTDEELWEVLRKCHLAELVRQDPRLLDAPVAENGENWSLGQRQLVCLARLLLNKRRILVLDEATASIDTATDSLIQKTIREETSDCTVITVAHRIPTVIDNDMVLVLNEGRILEYDNPARLLRDQSSSFSKLVSEYSRRSSQS</sequence>
<keyword evidence="6" id="KW-0677">Repeat</keyword>
<feature type="domain" description="ABC transporter" evidence="14">
    <location>
        <begin position="587"/>
        <end position="817"/>
    </location>
</feature>
<evidence type="ECO:0000256" key="9">
    <source>
        <dbReference type="ARBA" id="ARBA00022967"/>
    </source>
</evidence>
<comment type="catalytic activity">
    <reaction evidence="12">
        <text>ATP + H2O + xenobioticSide 1 = ADP + phosphate + xenobioticSide 2.</text>
        <dbReference type="EC" id="7.6.2.2"/>
    </reaction>
</comment>
<evidence type="ECO:0000256" key="13">
    <source>
        <dbReference type="SAM" id="Phobius"/>
    </source>
</evidence>
<feature type="transmembrane region" description="Helical" evidence="13">
    <location>
        <begin position="150"/>
        <end position="171"/>
    </location>
</feature>
<feature type="transmembrane region" description="Helical" evidence="13">
    <location>
        <begin position="390"/>
        <end position="410"/>
    </location>
</feature>
<evidence type="ECO:0000256" key="3">
    <source>
        <dbReference type="ARBA" id="ARBA00012191"/>
    </source>
</evidence>
<dbReference type="InterPro" id="IPR050173">
    <property type="entry name" value="ABC_transporter_C-like"/>
</dbReference>
<feature type="transmembrane region" description="Helical" evidence="13">
    <location>
        <begin position="928"/>
        <end position="955"/>
    </location>
</feature>
<dbReference type="FunFam" id="3.40.50.300:FF:000973">
    <property type="entry name" value="Multidrug resistance-associated protein 4"/>
    <property type="match status" value="1"/>
</dbReference>
<name>A0A396IM90_MEDTR</name>
<dbReference type="InterPro" id="IPR036640">
    <property type="entry name" value="ABC1_TM_sf"/>
</dbReference>
<keyword evidence="16" id="KW-0378">Hydrolase</keyword>
<dbReference type="InterPro" id="IPR003593">
    <property type="entry name" value="AAA+_ATPase"/>
</dbReference>
<accession>A0A396IM90</accession>
<dbReference type="SUPFAM" id="SSF90123">
    <property type="entry name" value="ABC transporter transmembrane region"/>
    <property type="match status" value="2"/>
</dbReference>
<keyword evidence="10 13" id="KW-1133">Transmembrane helix</keyword>
<dbReference type="GO" id="GO:0005524">
    <property type="term" value="F:ATP binding"/>
    <property type="evidence" value="ECO:0007669"/>
    <property type="project" value="UniProtKB-KW"/>
</dbReference>
<evidence type="ECO:0000259" key="14">
    <source>
        <dbReference type="PROSITE" id="PS50893"/>
    </source>
</evidence>
<feature type="transmembrane region" description="Helical" evidence="13">
    <location>
        <begin position="416"/>
        <end position="434"/>
    </location>
</feature>